<comment type="similarity">
    <text evidence="1">Belongs to the RelE toxin family.</text>
</comment>
<organism evidence="3 4">
    <name type="scientific">Chryseobacterium soldanellicola</name>
    <dbReference type="NCBI Taxonomy" id="311333"/>
    <lineage>
        <taxon>Bacteria</taxon>
        <taxon>Pseudomonadati</taxon>
        <taxon>Bacteroidota</taxon>
        <taxon>Flavobacteriia</taxon>
        <taxon>Flavobacteriales</taxon>
        <taxon>Weeksellaceae</taxon>
        <taxon>Chryseobacterium group</taxon>
        <taxon>Chryseobacterium</taxon>
    </lineage>
</organism>
<dbReference type="InterPro" id="IPR007712">
    <property type="entry name" value="RelE/ParE_toxin"/>
</dbReference>
<dbReference type="Proteomes" id="UP000199627">
    <property type="component" value="Unassembled WGS sequence"/>
</dbReference>
<proteinExistence type="inferred from homology"/>
<keyword evidence="4" id="KW-1185">Reference proteome</keyword>
<dbReference type="Pfam" id="PF05016">
    <property type="entry name" value="ParE_toxin"/>
    <property type="match status" value="1"/>
</dbReference>
<dbReference type="InterPro" id="IPR051803">
    <property type="entry name" value="TA_system_RelE-like_toxin"/>
</dbReference>
<dbReference type="RefSeq" id="WP_089753424.1">
    <property type="nucleotide sequence ID" value="NZ_FNKL01000001.1"/>
</dbReference>
<dbReference type="STRING" id="311333.SAMN05421664_0566"/>
<dbReference type="PANTHER" id="PTHR33755">
    <property type="entry name" value="TOXIN PARE1-RELATED"/>
    <property type="match status" value="1"/>
</dbReference>
<dbReference type="InterPro" id="IPR035093">
    <property type="entry name" value="RelE/ParE_toxin_dom_sf"/>
</dbReference>
<dbReference type="OrthoDB" id="1098070at2"/>
<evidence type="ECO:0000313" key="3">
    <source>
        <dbReference type="EMBL" id="SDQ11590.1"/>
    </source>
</evidence>
<dbReference type="Gene3D" id="3.30.2310.20">
    <property type="entry name" value="RelE-like"/>
    <property type="match status" value="1"/>
</dbReference>
<sequence>MAKQIIWTNKAKNELIDILKYWIERNKSNSFSIKLNNLIKEHLDLIAEFSETGRKTDIDNVNIKIIHKYLLYYEVINDKIYVLTIRHGSKDPKTLKLK</sequence>
<dbReference type="AlphaFoldDB" id="A0A1H0Y8Z0"/>
<reference evidence="4" key="1">
    <citation type="submission" date="2016-10" db="EMBL/GenBank/DDBJ databases">
        <authorList>
            <person name="Varghese N."/>
            <person name="Submissions S."/>
        </authorList>
    </citation>
    <scope>NUCLEOTIDE SEQUENCE [LARGE SCALE GENOMIC DNA]</scope>
    <source>
        <strain evidence="4">DSM 17072</strain>
    </source>
</reference>
<dbReference type="EMBL" id="FNKL01000001">
    <property type="protein sequence ID" value="SDQ11590.1"/>
    <property type="molecule type" value="Genomic_DNA"/>
</dbReference>
<evidence type="ECO:0000313" key="4">
    <source>
        <dbReference type="Proteomes" id="UP000199627"/>
    </source>
</evidence>
<keyword evidence="2" id="KW-1277">Toxin-antitoxin system</keyword>
<evidence type="ECO:0000256" key="1">
    <source>
        <dbReference type="ARBA" id="ARBA00006226"/>
    </source>
</evidence>
<evidence type="ECO:0000256" key="2">
    <source>
        <dbReference type="ARBA" id="ARBA00022649"/>
    </source>
</evidence>
<accession>A0A1H0Y8Z0</accession>
<protein>
    <submittedName>
        <fullName evidence="3">Plasmid stabilization system protein ParE</fullName>
    </submittedName>
</protein>
<name>A0A1H0Y8Z0_9FLAO</name>
<gene>
    <name evidence="3" type="ORF">SAMN05421664_0566</name>
</gene>